<dbReference type="CDD" id="cd00570">
    <property type="entry name" value="GST_N_family"/>
    <property type="match status" value="1"/>
</dbReference>
<dbReference type="Pfam" id="PF25907">
    <property type="entry name" value="DUF7962"/>
    <property type="match status" value="1"/>
</dbReference>
<dbReference type="RefSeq" id="XP_040772027.1">
    <property type="nucleotide sequence ID" value="XM_040917881.1"/>
</dbReference>
<dbReference type="InterPro" id="IPR058268">
    <property type="entry name" value="DUF7962"/>
</dbReference>
<accession>A0A9P4XUC2</accession>
<dbReference type="InterPro" id="IPR036249">
    <property type="entry name" value="Thioredoxin-like_sf"/>
</dbReference>
<comment type="caution">
    <text evidence="3">The sequence shown here is derived from an EMBL/GenBank/DDBJ whole genome shotgun (WGS) entry which is preliminary data.</text>
</comment>
<dbReference type="Gene3D" id="1.20.1050.10">
    <property type="match status" value="1"/>
</dbReference>
<dbReference type="SUPFAM" id="SSF47616">
    <property type="entry name" value="GST C-terminal domain-like"/>
    <property type="match status" value="1"/>
</dbReference>
<dbReference type="Proteomes" id="UP000803844">
    <property type="component" value="Unassembled WGS sequence"/>
</dbReference>
<evidence type="ECO:0008006" key="5">
    <source>
        <dbReference type="Google" id="ProtNLM"/>
    </source>
</evidence>
<evidence type="ECO:0000313" key="3">
    <source>
        <dbReference type="EMBL" id="KAF3761048.1"/>
    </source>
</evidence>
<feature type="domain" description="DUF7962" evidence="2">
    <location>
        <begin position="113"/>
        <end position="231"/>
    </location>
</feature>
<name>A0A9P4XUC2_CRYP1</name>
<proteinExistence type="predicted"/>
<evidence type="ECO:0000259" key="1">
    <source>
        <dbReference type="Pfam" id="PF13417"/>
    </source>
</evidence>
<evidence type="ECO:0000259" key="2">
    <source>
        <dbReference type="Pfam" id="PF25907"/>
    </source>
</evidence>
<dbReference type="EMBL" id="MU032352">
    <property type="protein sequence ID" value="KAF3761048.1"/>
    <property type="molecule type" value="Genomic_DNA"/>
</dbReference>
<dbReference type="GeneID" id="63835010"/>
<sequence>MSSEHPIILYRYKFSPYAKRIEWYLQLRGIPYKQTEQPNMMPRPDVAALGIKYRRIPILAIGRDVYLDTRLILQKLETLPAPAPKLGAAAGDHRAIERLLEALMVDAGPFLWAATLIPPQMPLFKDKAWLKDRSDFVGGRNFGAAPAEARAEAVANLRGVFELLETALLVDGREWLLKTDGPSLADIEAVWPLHWLWGMRVALPPDQLSERQFPRVFAWIERFDKAVSAAAARLGKVPTIAGAEATQAILSSPFLDEDGQVQGGDPIVQALGLSKGDRVVVFPTDSGMTHKDSGVLIGLDEKEVVFETRAEVQGSPAIRVHAPRHGFRIAKEGQAARL</sequence>
<keyword evidence="4" id="KW-1185">Reference proteome</keyword>
<feature type="domain" description="GST N-terminal" evidence="1">
    <location>
        <begin position="9"/>
        <end position="81"/>
    </location>
</feature>
<dbReference type="Pfam" id="PF13417">
    <property type="entry name" value="GST_N_3"/>
    <property type="match status" value="1"/>
</dbReference>
<dbReference type="InterPro" id="IPR036282">
    <property type="entry name" value="Glutathione-S-Trfase_C_sf"/>
</dbReference>
<dbReference type="SUPFAM" id="SSF52833">
    <property type="entry name" value="Thioredoxin-like"/>
    <property type="match status" value="1"/>
</dbReference>
<evidence type="ECO:0000313" key="4">
    <source>
        <dbReference type="Proteomes" id="UP000803844"/>
    </source>
</evidence>
<dbReference type="InterPro" id="IPR004045">
    <property type="entry name" value="Glutathione_S-Trfase_N"/>
</dbReference>
<gene>
    <name evidence="3" type="ORF">M406DRAFT_267478</name>
</gene>
<reference evidence="3" key="1">
    <citation type="journal article" date="2020" name="Phytopathology">
        <title>Genome sequence of the chestnut blight fungus Cryphonectria parasitica EP155: A fundamental resource for an archetypical invasive plant pathogen.</title>
        <authorList>
            <person name="Crouch J.A."/>
            <person name="Dawe A."/>
            <person name="Aerts A."/>
            <person name="Barry K."/>
            <person name="Churchill A.C.L."/>
            <person name="Grimwood J."/>
            <person name="Hillman B."/>
            <person name="Milgroom M.G."/>
            <person name="Pangilinan J."/>
            <person name="Smith M."/>
            <person name="Salamov A."/>
            <person name="Schmutz J."/>
            <person name="Yadav J."/>
            <person name="Grigoriev I.V."/>
            <person name="Nuss D."/>
        </authorList>
    </citation>
    <scope>NUCLEOTIDE SEQUENCE</scope>
    <source>
        <strain evidence="3">EP155</strain>
    </source>
</reference>
<dbReference type="CDD" id="cd00299">
    <property type="entry name" value="GST_C_family"/>
    <property type="match status" value="1"/>
</dbReference>
<organism evidence="3 4">
    <name type="scientific">Cryphonectria parasitica (strain ATCC 38755 / EP155)</name>
    <dbReference type="NCBI Taxonomy" id="660469"/>
    <lineage>
        <taxon>Eukaryota</taxon>
        <taxon>Fungi</taxon>
        <taxon>Dikarya</taxon>
        <taxon>Ascomycota</taxon>
        <taxon>Pezizomycotina</taxon>
        <taxon>Sordariomycetes</taxon>
        <taxon>Sordariomycetidae</taxon>
        <taxon>Diaporthales</taxon>
        <taxon>Cryphonectriaceae</taxon>
        <taxon>Cryphonectria-Endothia species complex</taxon>
        <taxon>Cryphonectria</taxon>
    </lineage>
</organism>
<dbReference type="Gene3D" id="3.40.30.110">
    <property type="match status" value="2"/>
</dbReference>
<dbReference type="OrthoDB" id="202840at2759"/>
<dbReference type="AlphaFoldDB" id="A0A9P4XUC2"/>
<protein>
    <recommendedName>
        <fullName evidence="5">GST N-terminal domain-containing protein</fullName>
    </recommendedName>
</protein>